<dbReference type="InterPro" id="IPR029688">
    <property type="entry name" value="ICR"/>
</dbReference>
<feature type="compositionally biased region" description="Basic and acidic residues" evidence="4">
    <location>
        <begin position="45"/>
        <end position="56"/>
    </location>
</feature>
<sequence length="365" mass="41088">MQHPKPSRGRTTGTTGKLVKSTSGANRDSLSSQSSSTNRSPRTPASEKKRVGRVSELETQVAQLQEELKKTKDHLSESELCQKRAHREAEDAKKQLAATLAKLEESQQQLDEIWACEESRIQELRKISQDRDRAWESELKAVQKHHEMDSAVLAATMNENQKLKIQLQKVVESEATRAKDIESAHGHEVHMLRLELSEALDLVEELKDRLNESKESEARALELVSQTREQLEMVKPGMEKDVVELTEDGDGSDEAARVVELGSALAANAEMENELRRLKVQTEQWRKAAEMAAAMVLGDGDGKFVEQSSESFEFHAPGEKSNSPYSEDTEEDSTNKKTNSMLKKIGVLLKKGQKQFETSTKFCWW</sequence>
<comment type="similarity">
    <text evidence="1">Belongs to the ICR family.</text>
</comment>
<feature type="region of interest" description="Disordered" evidence="4">
    <location>
        <begin position="1"/>
        <end position="93"/>
    </location>
</feature>
<feature type="coiled-coil region" evidence="3">
    <location>
        <begin position="261"/>
        <end position="288"/>
    </location>
</feature>
<evidence type="ECO:0000256" key="4">
    <source>
        <dbReference type="SAM" id="MobiDB-lite"/>
    </source>
</evidence>
<keyword evidence="2 3" id="KW-0175">Coiled coil</keyword>
<feature type="compositionally biased region" description="Polar residues" evidence="4">
    <location>
        <begin position="9"/>
        <end position="28"/>
    </location>
</feature>
<comment type="caution">
    <text evidence="5">The sequence shown here is derived from an EMBL/GenBank/DDBJ whole genome shotgun (WGS) entry which is preliminary data.</text>
</comment>
<evidence type="ECO:0000256" key="1">
    <source>
        <dbReference type="ARBA" id="ARBA00009778"/>
    </source>
</evidence>
<evidence type="ECO:0000256" key="3">
    <source>
        <dbReference type="SAM" id="Coils"/>
    </source>
</evidence>
<name>A0AAU9PP96_9ASTR</name>
<feature type="compositionally biased region" description="Basic and acidic residues" evidence="4">
    <location>
        <begin position="66"/>
        <end position="93"/>
    </location>
</feature>
<keyword evidence="6" id="KW-1185">Reference proteome</keyword>
<feature type="coiled-coil region" evidence="3">
    <location>
        <begin position="153"/>
        <end position="223"/>
    </location>
</feature>
<organism evidence="5 6">
    <name type="scientific">Lactuca virosa</name>
    <dbReference type="NCBI Taxonomy" id="75947"/>
    <lineage>
        <taxon>Eukaryota</taxon>
        <taxon>Viridiplantae</taxon>
        <taxon>Streptophyta</taxon>
        <taxon>Embryophyta</taxon>
        <taxon>Tracheophyta</taxon>
        <taxon>Spermatophyta</taxon>
        <taxon>Magnoliopsida</taxon>
        <taxon>eudicotyledons</taxon>
        <taxon>Gunneridae</taxon>
        <taxon>Pentapetalae</taxon>
        <taxon>asterids</taxon>
        <taxon>campanulids</taxon>
        <taxon>Asterales</taxon>
        <taxon>Asteraceae</taxon>
        <taxon>Cichorioideae</taxon>
        <taxon>Cichorieae</taxon>
        <taxon>Lactucinae</taxon>
        <taxon>Lactuca</taxon>
    </lineage>
</organism>
<dbReference type="EMBL" id="CAKMRJ010005745">
    <property type="protein sequence ID" value="CAH1452168.1"/>
    <property type="molecule type" value="Genomic_DNA"/>
</dbReference>
<evidence type="ECO:0000256" key="2">
    <source>
        <dbReference type="ARBA" id="ARBA00023054"/>
    </source>
</evidence>
<feature type="region of interest" description="Disordered" evidence="4">
    <location>
        <begin position="311"/>
        <end position="339"/>
    </location>
</feature>
<proteinExistence type="inferred from homology"/>
<feature type="compositionally biased region" description="Low complexity" evidence="4">
    <location>
        <begin position="29"/>
        <end position="44"/>
    </location>
</feature>
<accession>A0AAU9PP96</accession>
<reference evidence="5 6" key="1">
    <citation type="submission" date="2022-01" db="EMBL/GenBank/DDBJ databases">
        <authorList>
            <person name="Xiong W."/>
            <person name="Schranz E."/>
        </authorList>
    </citation>
    <scope>NUCLEOTIDE SEQUENCE [LARGE SCALE GENOMIC DNA]</scope>
</reference>
<protein>
    <submittedName>
        <fullName evidence="5">Uncharacterized protein</fullName>
    </submittedName>
</protein>
<evidence type="ECO:0000313" key="6">
    <source>
        <dbReference type="Proteomes" id="UP001157418"/>
    </source>
</evidence>
<dbReference type="PANTHER" id="PTHR34224:SF17">
    <property type="entry name" value="INTERACTOR OF CONSTITUTIVE ACTIVE ROPS"/>
    <property type="match status" value="1"/>
</dbReference>
<gene>
    <name evidence="5" type="ORF">LVIROSA_LOCUS37484</name>
</gene>
<dbReference type="PANTHER" id="PTHR34224">
    <property type="entry name" value="INTERACTOR OF CONSTITUTIVE ACTIVE ROPS 2, CHLOROPLASTIC-RELATED"/>
    <property type="match status" value="1"/>
</dbReference>
<dbReference type="Proteomes" id="UP001157418">
    <property type="component" value="Unassembled WGS sequence"/>
</dbReference>
<dbReference type="AlphaFoldDB" id="A0AAU9PP96"/>
<evidence type="ECO:0000313" key="5">
    <source>
        <dbReference type="EMBL" id="CAH1452168.1"/>
    </source>
</evidence>